<dbReference type="CDD" id="cd07067">
    <property type="entry name" value="HP_PGM_like"/>
    <property type="match status" value="1"/>
</dbReference>
<dbReference type="SUPFAM" id="SSF53254">
    <property type="entry name" value="Phosphoglycerate mutase-like"/>
    <property type="match status" value="1"/>
</dbReference>
<dbReference type="GO" id="GO:0004081">
    <property type="term" value="F:bis(5'-nucleosyl)-tetraphosphatase (asymmetrical) activity"/>
    <property type="evidence" value="ECO:0007669"/>
    <property type="project" value="TreeGrafter"/>
</dbReference>
<dbReference type="InterPro" id="IPR000086">
    <property type="entry name" value="NUDIX_hydrolase_dom"/>
</dbReference>
<dbReference type="InterPro" id="IPR051325">
    <property type="entry name" value="Nudix_hydrolase_domain"/>
</dbReference>
<dbReference type="InterPro" id="IPR029033">
    <property type="entry name" value="His_PPase_superfam"/>
</dbReference>
<sequence>MSATSDAPEGRRNPVDPGAGVDVVAAGTVPWRRDGAGGIEVAIVHRPRYDDWSLPKGHQDPGEATTATALRETLEEAGLRARLGGRLPHTSYEVPGKGAKIVHYWAAEVVADHGFTPNSETDERRWVTPAQAADLLTYPHDAELVARLASVGVPSSTVLFVRHAKAGNRANWNGDDDLRPLSGTGHAQAERLAEFLPRFGPDRMCTAPPLRCRQTLEPLAASTGLTIAADEPLMGEHHYWDDADAGLSRFRALAAETGVSVVASQGGVIPDVVEALLVAERGNGHRGSVAVPQDGVPSHKASTWVLGFASDGELLFADYYRRPPS</sequence>
<keyword evidence="5" id="KW-1185">Reference proteome</keyword>
<proteinExistence type="predicted"/>
<dbReference type="AlphaFoldDB" id="A0A4Q7V371"/>
<dbReference type="SMART" id="SM00855">
    <property type="entry name" value="PGAM"/>
    <property type="match status" value="1"/>
</dbReference>
<dbReference type="Proteomes" id="UP000291591">
    <property type="component" value="Unassembled WGS sequence"/>
</dbReference>
<dbReference type="Pfam" id="PF00300">
    <property type="entry name" value="His_Phos_1"/>
    <property type="match status" value="1"/>
</dbReference>
<dbReference type="SUPFAM" id="SSF55811">
    <property type="entry name" value="Nudix"/>
    <property type="match status" value="1"/>
</dbReference>
<organism evidence="4 5">
    <name type="scientific">Pseudonocardia sediminis</name>
    <dbReference type="NCBI Taxonomy" id="1397368"/>
    <lineage>
        <taxon>Bacteria</taxon>
        <taxon>Bacillati</taxon>
        <taxon>Actinomycetota</taxon>
        <taxon>Actinomycetes</taxon>
        <taxon>Pseudonocardiales</taxon>
        <taxon>Pseudonocardiaceae</taxon>
        <taxon>Pseudonocardia</taxon>
    </lineage>
</organism>
<evidence type="ECO:0000259" key="3">
    <source>
        <dbReference type="PROSITE" id="PS51462"/>
    </source>
</evidence>
<dbReference type="GO" id="GO:0006167">
    <property type="term" value="P:AMP biosynthetic process"/>
    <property type="evidence" value="ECO:0007669"/>
    <property type="project" value="TreeGrafter"/>
</dbReference>
<dbReference type="Pfam" id="PF00293">
    <property type="entry name" value="NUDIX"/>
    <property type="match status" value="1"/>
</dbReference>
<dbReference type="InterPro" id="IPR015797">
    <property type="entry name" value="NUDIX_hydrolase-like_dom_sf"/>
</dbReference>
<dbReference type="EMBL" id="SHKL01000001">
    <property type="protein sequence ID" value="RZT87944.1"/>
    <property type="molecule type" value="Genomic_DNA"/>
</dbReference>
<dbReference type="InterPro" id="IPR013078">
    <property type="entry name" value="His_Pase_superF_clade-1"/>
</dbReference>
<dbReference type="Gene3D" id="3.40.50.1240">
    <property type="entry name" value="Phosphoglycerate mutase-like"/>
    <property type="match status" value="1"/>
</dbReference>
<dbReference type="Gene3D" id="3.90.79.10">
    <property type="entry name" value="Nucleoside Triphosphate Pyrophosphohydrolase"/>
    <property type="match status" value="1"/>
</dbReference>
<keyword evidence="1" id="KW-0378">Hydrolase</keyword>
<evidence type="ECO:0000313" key="4">
    <source>
        <dbReference type="EMBL" id="RZT87944.1"/>
    </source>
</evidence>
<name>A0A4Q7V371_PSEST</name>
<feature type="region of interest" description="Disordered" evidence="2">
    <location>
        <begin position="1"/>
        <end position="21"/>
    </location>
</feature>
<evidence type="ECO:0000256" key="2">
    <source>
        <dbReference type="SAM" id="MobiDB-lite"/>
    </source>
</evidence>
<feature type="domain" description="Nudix hydrolase" evidence="3">
    <location>
        <begin position="21"/>
        <end position="150"/>
    </location>
</feature>
<dbReference type="CDD" id="cd03673">
    <property type="entry name" value="NUDIX_Ap6A_hydrolase"/>
    <property type="match status" value="1"/>
</dbReference>
<dbReference type="RefSeq" id="WP_207223642.1">
    <property type="nucleotide sequence ID" value="NZ_SHKL01000001.1"/>
</dbReference>
<dbReference type="PANTHER" id="PTHR21340:SF0">
    <property type="entry name" value="BIS(5'-NUCLEOSYL)-TETRAPHOSPHATASE [ASYMMETRICAL]"/>
    <property type="match status" value="1"/>
</dbReference>
<comment type="caution">
    <text evidence="4">The sequence shown here is derived from an EMBL/GenBank/DDBJ whole genome shotgun (WGS) entry which is preliminary data.</text>
</comment>
<protein>
    <submittedName>
        <fullName evidence="4">8-oxo-dGTP diphosphatase</fullName>
    </submittedName>
</protein>
<reference evidence="4 5" key="1">
    <citation type="submission" date="2019-02" db="EMBL/GenBank/DDBJ databases">
        <title>Sequencing the genomes of 1000 actinobacteria strains.</title>
        <authorList>
            <person name="Klenk H.-P."/>
        </authorList>
    </citation>
    <scope>NUCLEOTIDE SEQUENCE [LARGE SCALE GENOMIC DNA]</scope>
    <source>
        <strain evidence="4 5">DSM 45779</strain>
    </source>
</reference>
<dbReference type="PROSITE" id="PS00893">
    <property type="entry name" value="NUDIX_BOX"/>
    <property type="match status" value="1"/>
</dbReference>
<gene>
    <name evidence="4" type="ORF">EV383_4876</name>
</gene>
<dbReference type="GO" id="GO:0006754">
    <property type="term" value="P:ATP biosynthetic process"/>
    <property type="evidence" value="ECO:0007669"/>
    <property type="project" value="TreeGrafter"/>
</dbReference>
<dbReference type="PROSITE" id="PS51462">
    <property type="entry name" value="NUDIX"/>
    <property type="match status" value="1"/>
</dbReference>
<accession>A0A4Q7V371</accession>
<dbReference type="InterPro" id="IPR020084">
    <property type="entry name" value="NUDIX_hydrolase_CS"/>
</dbReference>
<evidence type="ECO:0000256" key="1">
    <source>
        <dbReference type="ARBA" id="ARBA00022801"/>
    </source>
</evidence>
<dbReference type="PANTHER" id="PTHR21340">
    <property type="entry name" value="DIADENOSINE 5,5-P1,P4-TETRAPHOSPHATE PYROPHOSPHOHYDROLASE MUTT"/>
    <property type="match status" value="1"/>
</dbReference>
<evidence type="ECO:0000313" key="5">
    <source>
        <dbReference type="Proteomes" id="UP000291591"/>
    </source>
</evidence>